<dbReference type="WBParaSite" id="RSKR_0001035300.1">
    <property type="protein sequence ID" value="RSKR_0001035300.1"/>
    <property type="gene ID" value="RSKR_0001035300"/>
</dbReference>
<dbReference type="Proteomes" id="UP000095286">
    <property type="component" value="Unplaced"/>
</dbReference>
<reference evidence="2" key="1">
    <citation type="submission" date="2016-11" db="UniProtKB">
        <authorList>
            <consortium name="WormBaseParasite"/>
        </authorList>
    </citation>
    <scope>IDENTIFICATION</scope>
    <source>
        <strain evidence="2">KR3021</strain>
    </source>
</reference>
<proteinExistence type="predicted"/>
<name>A0AC35UE74_9BILA</name>
<sequence length="402" mass="46194">MDVLNTSKLLVIHSNQIKPLGGHVDKGAFARVCKAHYKSKIENSCENRIVAYKTNLDKLSSNSESIKTFKKEISLLQWTKHPSIIHLIGVTEGFSGIVLEYCSGSTLFHLIYDCHEHIFLKEIEQISVLLQMAEGINYLHNDCYVDGVKQTVLHRDIKTANILIEKQICSCFEKRESRDDDPEIDLSKIVIKICDLGLSKIEGEKEENVRKCGTSGYKAPEIEKSDIYSKSSDIYSFAIAATEVLFKKKAEFFKLISDKEEYLKKHLLKSPDVIGKFILPGISKDSDNRPDSKEIIDVLKSRLTILKQLPPNNNEYDADLIEMSLSLKKEKKELECKISEFQTTKEDVWKFKYELLQKENELKNKEDEINELKAELDKHKKLHGYLSIMPIEEKNHISKVLR</sequence>
<accession>A0AC35UE74</accession>
<evidence type="ECO:0000313" key="1">
    <source>
        <dbReference type="Proteomes" id="UP000095286"/>
    </source>
</evidence>
<organism evidence="1 2">
    <name type="scientific">Rhabditophanes sp. KR3021</name>
    <dbReference type="NCBI Taxonomy" id="114890"/>
    <lineage>
        <taxon>Eukaryota</taxon>
        <taxon>Metazoa</taxon>
        <taxon>Ecdysozoa</taxon>
        <taxon>Nematoda</taxon>
        <taxon>Chromadorea</taxon>
        <taxon>Rhabditida</taxon>
        <taxon>Tylenchina</taxon>
        <taxon>Panagrolaimomorpha</taxon>
        <taxon>Strongyloidoidea</taxon>
        <taxon>Alloionematidae</taxon>
        <taxon>Rhabditophanes</taxon>
    </lineage>
</organism>
<protein>
    <submittedName>
        <fullName evidence="2">Protein kinase domain-containing protein</fullName>
    </submittedName>
</protein>
<evidence type="ECO:0000313" key="2">
    <source>
        <dbReference type="WBParaSite" id="RSKR_0001035300.1"/>
    </source>
</evidence>